<keyword evidence="2" id="KW-1185">Reference proteome</keyword>
<name>A0AC61TS47_9CAUD</name>
<reference evidence="1" key="1">
    <citation type="submission" date="2022-02" db="EMBL/GenBank/DDBJ databases">
        <authorList>
            <person name="Nazir A."/>
            <person name="Chen Y."/>
            <person name="Liu Y."/>
        </authorList>
    </citation>
    <scope>NUCLEOTIDE SEQUENCE</scope>
</reference>
<dbReference type="Proteomes" id="UP000829276">
    <property type="component" value="Segment"/>
</dbReference>
<proteinExistence type="predicted"/>
<dbReference type="EMBL" id="OM634653">
    <property type="protein sequence ID" value="UNH58513.1"/>
    <property type="molecule type" value="Genomic_DNA"/>
</dbReference>
<protein>
    <submittedName>
        <fullName evidence="1">DNA breaking-rejoining enzyme/site-specific</fullName>
    </submittedName>
</protein>
<evidence type="ECO:0000313" key="2">
    <source>
        <dbReference type="Proteomes" id="UP000829276"/>
    </source>
</evidence>
<sequence>MVTNDKNNHLMFNEDLKNRFINGMVERGTLAEESSKNYRRIFYVTCPQEKALGKDLNEFTLGEMESILYSFKANNRNTIETYGRIISSYLNWSVQNGFIKENVLADFKPDSFEKYLTNEEAYLTEKQLSRYEDYCDNYQDSIILRLLFVGAGGKRMSEIRNLKKTDIDWENKRIKLINSLSEDENSNPIKYTQRYIDVDDKTLTLLRGAIAQKIYVKQKSENFSIENPNIRAYTDLVENDYVIRASITKTDTSWSNPTEKQIVYRRIQNISKSLNVHLSSKLIQRSGMIYHANQLIQDEELTLDDFKVVADRYNLKSYHNLKGFLTIENIRRTYPTK</sequence>
<evidence type="ECO:0000313" key="1">
    <source>
        <dbReference type="EMBL" id="UNH58513.1"/>
    </source>
</evidence>
<organism evidence="1 2">
    <name type="scientific">Bacillus phage vB_BsuS_PJN02</name>
    <dbReference type="NCBI Taxonomy" id="2920374"/>
    <lineage>
        <taxon>Viruses</taxon>
        <taxon>Duplodnaviria</taxon>
        <taxon>Heunggongvirae</taxon>
        <taxon>Uroviricota</taxon>
        <taxon>Caudoviricetes</taxon>
        <taxon>Heleneionescovirinae</taxon>
        <taxon>Zhangjivirus</taxon>
        <taxon>Zhangjivirus PJN02</taxon>
    </lineage>
</organism>
<accession>A0AC61TS47</accession>